<accession>A0ABP7HA48</accession>
<gene>
    <name evidence="1" type="ORF">GCM10022226_03790</name>
</gene>
<name>A0ABP7HA48_9ACTN</name>
<dbReference type="RefSeq" id="WP_344933360.1">
    <property type="nucleotide sequence ID" value="NZ_BAAAZR010000001.1"/>
</dbReference>
<organism evidence="1 2">
    <name type="scientific">Sphaerisporangium flaviroseum</name>
    <dbReference type="NCBI Taxonomy" id="509199"/>
    <lineage>
        <taxon>Bacteria</taxon>
        <taxon>Bacillati</taxon>
        <taxon>Actinomycetota</taxon>
        <taxon>Actinomycetes</taxon>
        <taxon>Streptosporangiales</taxon>
        <taxon>Streptosporangiaceae</taxon>
        <taxon>Sphaerisporangium</taxon>
    </lineage>
</organism>
<keyword evidence="2" id="KW-1185">Reference proteome</keyword>
<sequence>MSRANGTFDIESWEPHTFDEREGATLGRVHLTKTFHGDLEGTSTTDILTAMAQVEGSAAYVGFERFTGSVQGRKGSFVLHHTATGSGGEQTMSWTILPDSGTGELLGIKGGGQIVVEEGVHSYYLDYELG</sequence>
<dbReference type="SUPFAM" id="SSF159238">
    <property type="entry name" value="SO1590-like"/>
    <property type="match status" value="1"/>
</dbReference>
<evidence type="ECO:0000313" key="1">
    <source>
        <dbReference type="EMBL" id="GAA3788402.1"/>
    </source>
</evidence>
<dbReference type="Proteomes" id="UP001500888">
    <property type="component" value="Unassembled WGS sequence"/>
</dbReference>
<reference evidence="2" key="1">
    <citation type="journal article" date="2019" name="Int. J. Syst. Evol. Microbiol.">
        <title>The Global Catalogue of Microorganisms (GCM) 10K type strain sequencing project: providing services to taxonomists for standard genome sequencing and annotation.</title>
        <authorList>
            <consortium name="The Broad Institute Genomics Platform"/>
            <consortium name="The Broad Institute Genome Sequencing Center for Infectious Disease"/>
            <person name="Wu L."/>
            <person name="Ma J."/>
        </authorList>
    </citation>
    <scope>NUCLEOTIDE SEQUENCE [LARGE SCALE GENOMIC DNA]</scope>
    <source>
        <strain evidence="2">JCM 16908</strain>
    </source>
</reference>
<dbReference type="Pfam" id="PF11528">
    <property type="entry name" value="DUF3224"/>
    <property type="match status" value="1"/>
</dbReference>
<dbReference type="InterPro" id="IPR021607">
    <property type="entry name" value="DUF3224"/>
</dbReference>
<protein>
    <submittedName>
        <fullName evidence="1">DUF3224 domain-containing protein</fullName>
    </submittedName>
</protein>
<comment type="caution">
    <text evidence="1">The sequence shown here is derived from an EMBL/GenBank/DDBJ whole genome shotgun (WGS) entry which is preliminary data.</text>
</comment>
<dbReference type="InterPro" id="IPR023159">
    <property type="entry name" value="SO1590-like_sf"/>
</dbReference>
<dbReference type="Gene3D" id="2.40.350.10">
    <property type="entry name" value="SO1590-like"/>
    <property type="match status" value="1"/>
</dbReference>
<dbReference type="EMBL" id="BAAAZR010000001">
    <property type="protein sequence ID" value="GAA3788402.1"/>
    <property type="molecule type" value="Genomic_DNA"/>
</dbReference>
<proteinExistence type="predicted"/>
<evidence type="ECO:0000313" key="2">
    <source>
        <dbReference type="Proteomes" id="UP001500888"/>
    </source>
</evidence>